<name>A0A5N5MCT3_9ROSI</name>
<dbReference type="InterPro" id="IPR019155">
    <property type="entry name" value="CLEC16A/TT9_N"/>
</dbReference>
<protein>
    <recommendedName>
        <fullName evidence="3">FPL domain-containing protein</fullName>
    </recommendedName>
</protein>
<feature type="domain" description="FPL" evidence="3">
    <location>
        <begin position="48"/>
        <end position="198"/>
    </location>
</feature>
<gene>
    <name evidence="4" type="ORF">DKX38_010256</name>
</gene>
<evidence type="ECO:0000313" key="5">
    <source>
        <dbReference type="Proteomes" id="UP000326939"/>
    </source>
</evidence>
<evidence type="ECO:0000313" key="4">
    <source>
        <dbReference type="EMBL" id="KAB5552945.1"/>
    </source>
</evidence>
<evidence type="ECO:0000259" key="3">
    <source>
        <dbReference type="Pfam" id="PF09758"/>
    </source>
</evidence>
<comment type="caution">
    <text evidence="4">The sequence shown here is derived from an EMBL/GenBank/DDBJ whole genome shotgun (WGS) entry which is preliminary data.</text>
</comment>
<reference evidence="5" key="1">
    <citation type="journal article" date="2019" name="Gigascience">
        <title>De novo genome assembly of the endangered Acer yangbiense, a plant species with extremely small populations endemic to Yunnan Province, China.</title>
        <authorList>
            <person name="Yang J."/>
            <person name="Wariss H.M."/>
            <person name="Tao L."/>
            <person name="Zhang R."/>
            <person name="Yun Q."/>
            <person name="Hollingsworth P."/>
            <person name="Dao Z."/>
            <person name="Luo G."/>
            <person name="Guo H."/>
            <person name="Ma Y."/>
            <person name="Sun W."/>
        </authorList>
    </citation>
    <scope>NUCLEOTIDE SEQUENCE [LARGE SCALE GENOMIC DNA]</scope>
    <source>
        <strain evidence="5">cv. br00</strain>
    </source>
</reference>
<dbReference type="GO" id="GO:0006914">
    <property type="term" value="P:autophagy"/>
    <property type="evidence" value="ECO:0007669"/>
    <property type="project" value="UniProtKB-KW"/>
</dbReference>
<dbReference type="Proteomes" id="UP000326939">
    <property type="component" value="Chromosome 6"/>
</dbReference>
<keyword evidence="2" id="KW-0732">Signal</keyword>
<dbReference type="AlphaFoldDB" id="A0A5N5MCT3"/>
<evidence type="ECO:0000256" key="2">
    <source>
        <dbReference type="SAM" id="SignalP"/>
    </source>
</evidence>
<dbReference type="PANTHER" id="PTHR21481">
    <property type="entry name" value="PROTEIN CLEC16A"/>
    <property type="match status" value="1"/>
</dbReference>
<feature type="chain" id="PRO_5024345288" description="FPL domain-containing protein" evidence="2">
    <location>
        <begin position="23"/>
        <end position="882"/>
    </location>
</feature>
<accession>A0A5N5MCT3</accession>
<dbReference type="PANTHER" id="PTHR21481:SF0">
    <property type="entry name" value="PROTEIN CLEC16A"/>
    <property type="match status" value="1"/>
</dbReference>
<dbReference type="InterPro" id="IPR039272">
    <property type="entry name" value="CLEC16A/TT9"/>
</dbReference>
<proteinExistence type="predicted"/>
<dbReference type="GO" id="GO:1901096">
    <property type="term" value="P:regulation of autophagosome maturation"/>
    <property type="evidence" value="ECO:0007669"/>
    <property type="project" value="TreeGrafter"/>
</dbReference>
<dbReference type="GO" id="GO:0005794">
    <property type="term" value="C:Golgi apparatus"/>
    <property type="evidence" value="ECO:0007669"/>
    <property type="project" value="TreeGrafter"/>
</dbReference>
<keyword evidence="1" id="KW-0072">Autophagy</keyword>
<dbReference type="Pfam" id="PF09758">
    <property type="entry name" value="FPL"/>
    <property type="match status" value="1"/>
</dbReference>
<keyword evidence="5" id="KW-1185">Reference proteome</keyword>
<dbReference type="EMBL" id="VDCV01000006">
    <property type="protein sequence ID" value="KAB5552945.1"/>
    <property type="molecule type" value="Genomic_DNA"/>
</dbReference>
<sequence length="882" mass="99146">MSLFPEFLIVVNLLLIFEYVFECRHVINELQKIKVVDMYNRELVVDLLQSIVEIVTYGDRQDSQIFECFMEHQVLAEFVRVLKISKNSRIEAPLLQYLSIMIQNMDSEYAIYYCLSNDYVNNIITHPYKFDVGDLAQYYISFLRSVSNKINGDTLCLLVKVHGDAVVSFPLYSEALKFTQHGEKMIQTAIRALALNIYNVSDDMVYQFITTPPFSKYFSDLVHSLTEQCIHLDNLVHALEEMGINQRRKELLLKTDRLVDDLYYLKDILCVGESRLSNVVTQNVINLLLFPILHPLLQLRQSGVRCLSSNSFGLFCFSELIKQFLTSFKINLSCVSVYGSNLSPITSLYIVSCLIQVIGGKSIVNYVAGVLLYPYMSSSVRDAWEACLSSAFFNHFNDMEKSPCSTKSEGAESVNGSPLCRHFPEGRILDLILSDNHSLSLASLFLLLTLTESQDLEDILASMVSLSAMQHAPQVMEESILVKFMPQILNALLNVLASEPPTTVQIKWHTGWFLRKLLIFQGIRLDEHNFHLFNNSFERSCICVEKELDGCWFDHIIDVLRNEWASCKTALEESSQSKDPLFLLEFTICQITDGKVHFCVPFRFGDATSSHVAWQRMVDVVKVFILHLQLKAFISKGEFLEKSSLDSIVVLPFDSAKNLASGLSSASFGSEVSLASGIPCRIAFSNAGTRDIYLIPVARGISGKLLLVEKHPFRSQRGVVIAIAPLAGLSGYNSSSNSFTMKLKLDTSLICGRGIRGRISVHFTKVNAYDRGNRISSAPLALFLMIVVEPKIDEDQPTWLHLRIREFEPRLNVGKNRSYNTKAFNQVADGRWTIGFPNAKACDTARLAILEEASKQKSSVGNALGPLFQNDYGGGSPDGQDG</sequence>
<dbReference type="GO" id="GO:0016197">
    <property type="term" value="P:endosomal transport"/>
    <property type="evidence" value="ECO:0007669"/>
    <property type="project" value="TreeGrafter"/>
</dbReference>
<feature type="signal peptide" evidence="2">
    <location>
        <begin position="1"/>
        <end position="22"/>
    </location>
</feature>
<evidence type="ECO:0000256" key="1">
    <source>
        <dbReference type="ARBA" id="ARBA00023006"/>
    </source>
</evidence>
<dbReference type="GO" id="GO:0007034">
    <property type="term" value="P:vacuolar transport"/>
    <property type="evidence" value="ECO:0007669"/>
    <property type="project" value="TreeGrafter"/>
</dbReference>
<dbReference type="GO" id="GO:0005770">
    <property type="term" value="C:late endosome"/>
    <property type="evidence" value="ECO:0007669"/>
    <property type="project" value="TreeGrafter"/>
</dbReference>
<organism evidence="4 5">
    <name type="scientific">Salix brachista</name>
    <dbReference type="NCBI Taxonomy" id="2182728"/>
    <lineage>
        <taxon>Eukaryota</taxon>
        <taxon>Viridiplantae</taxon>
        <taxon>Streptophyta</taxon>
        <taxon>Embryophyta</taxon>
        <taxon>Tracheophyta</taxon>
        <taxon>Spermatophyta</taxon>
        <taxon>Magnoliopsida</taxon>
        <taxon>eudicotyledons</taxon>
        <taxon>Gunneridae</taxon>
        <taxon>Pentapetalae</taxon>
        <taxon>rosids</taxon>
        <taxon>fabids</taxon>
        <taxon>Malpighiales</taxon>
        <taxon>Salicaceae</taxon>
        <taxon>Saliceae</taxon>
        <taxon>Salix</taxon>
    </lineage>
</organism>